<proteinExistence type="inferred from homology"/>
<dbReference type="GO" id="GO:0030313">
    <property type="term" value="C:cell envelope"/>
    <property type="evidence" value="ECO:0007669"/>
    <property type="project" value="UniProtKB-SubCell"/>
</dbReference>
<dbReference type="SUPFAM" id="SSF50692">
    <property type="entry name" value="ADC-like"/>
    <property type="match status" value="1"/>
</dbReference>
<evidence type="ECO:0000256" key="2">
    <source>
        <dbReference type="ARBA" id="ARBA00004196"/>
    </source>
</evidence>
<dbReference type="InterPro" id="IPR009010">
    <property type="entry name" value="Asp_de-COase-like_dom_sf"/>
</dbReference>
<comment type="cofactor">
    <cofactor evidence="1">
        <name>[4Fe-4S] cluster</name>
        <dbReference type="ChEBI" id="CHEBI:49883"/>
    </cofactor>
</comment>
<dbReference type="GO" id="GO:0016491">
    <property type="term" value="F:oxidoreductase activity"/>
    <property type="evidence" value="ECO:0007669"/>
    <property type="project" value="UniProtKB-KW"/>
</dbReference>
<comment type="subcellular location">
    <subcellularLocation>
        <location evidence="2">Cell envelope</location>
    </subcellularLocation>
</comment>
<evidence type="ECO:0000256" key="8">
    <source>
        <dbReference type="ARBA" id="ARBA00023014"/>
    </source>
</evidence>
<dbReference type="InterPro" id="IPR006963">
    <property type="entry name" value="Mopterin_OxRdtase_4Fe-4S_dom"/>
</dbReference>
<keyword evidence="6" id="KW-0560">Oxidoreductase</keyword>
<gene>
    <name evidence="11" type="ORF">C7B43_03020</name>
</gene>
<dbReference type="Proteomes" id="UP000242699">
    <property type="component" value="Unassembled WGS sequence"/>
</dbReference>
<evidence type="ECO:0000256" key="3">
    <source>
        <dbReference type="ARBA" id="ARBA00010312"/>
    </source>
</evidence>
<dbReference type="InterPro" id="IPR006657">
    <property type="entry name" value="MoPterin_dinucl-bd_dom"/>
</dbReference>
<keyword evidence="4" id="KW-0004">4Fe-4S</keyword>
<feature type="region of interest" description="Disordered" evidence="9">
    <location>
        <begin position="1"/>
        <end position="23"/>
    </location>
</feature>
<dbReference type="EMBL" id="PXYT01000004">
    <property type="protein sequence ID" value="PSR31087.1"/>
    <property type="molecule type" value="Genomic_DNA"/>
</dbReference>
<comment type="similarity">
    <text evidence="3">Belongs to the prokaryotic molybdopterin-containing oxidoreductase family.</text>
</comment>
<dbReference type="PANTHER" id="PTHR43598:SF5">
    <property type="entry name" value="DMSO REDUCTASE CHAIN A"/>
    <property type="match status" value="1"/>
</dbReference>
<protein>
    <submittedName>
        <fullName evidence="11">Formate dehydrogenase</fullName>
    </submittedName>
</protein>
<dbReference type="Gene3D" id="3.40.50.740">
    <property type="match status" value="2"/>
</dbReference>
<dbReference type="Gene3D" id="3.40.228.10">
    <property type="entry name" value="Dimethylsulfoxide Reductase, domain 2"/>
    <property type="match status" value="1"/>
</dbReference>
<dbReference type="InterPro" id="IPR006656">
    <property type="entry name" value="Mopterin_OxRdtase"/>
</dbReference>
<keyword evidence="8" id="KW-0411">Iron-sulfur</keyword>
<dbReference type="GO" id="GO:0046872">
    <property type="term" value="F:metal ion binding"/>
    <property type="evidence" value="ECO:0007669"/>
    <property type="project" value="UniProtKB-KW"/>
</dbReference>
<comment type="caution">
    <text evidence="11">The sequence shown here is derived from an EMBL/GenBank/DDBJ whole genome shotgun (WGS) entry which is preliminary data.</text>
</comment>
<evidence type="ECO:0000256" key="7">
    <source>
        <dbReference type="ARBA" id="ARBA00023004"/>
    </source>
</evidence>
<feature type="domain" description="4Fe-4S Mo/W bis-MGD-type" evidence="10">
    <location>
        <begin position="25"/>
        <end position="81"/>
    </location>
</feature>
<dbReference type="Pfam" id="PF01568">
    <property type="entry name" value="Molydop_binding"/>
    <property type="match status" value="1"/>
</dbReference>
<dbReference type="PROSITE" id="PS51669">
    <property type="entry name" value="4FE4S_MOW_BIS_MGD"/>
    <property type="match status" value="1"/>
</dbReference>
<feature type="compositionally biased region" description="Pro residues" evidence="9">
    <location>
        <begin position="437"/>
        <end position="447"/>
    </location>
</feature>
<dbReference type="PANTHER" id="PTHR43598">
    <property type="entry name" value="TUNGSTEN-CONTAINING FORMYLMETHANOFURAN DEHYDROGENASE 2 SUBUNIT B"/>
    <property type="match status" value="1"/>
</dbReference>
<evidence type="ECO:0000256" key="9">
    <source>
        <dbReference type="SAM" id="MobiDB-lite"/>
    </source>
</evidence>
<evidence type="ECO:0000256" key="4">
    <source>
        <dbReference type="ARBA" id="ARBA00022485"/>
    </source>
</evidence>
<evidence type="ECO:0000256" key="5">
    <source>
        <dbReference type="ARBA" id="ARBA00022723"/>
    </source>
</evidence>
<reference evidence="11 12" key="1">
    <citation type="journal article" date="2014" name="BMC Genomics">
        <title>Comparison of environmental and isolate Sulfobacillus genomes reveals diverse carbon, sulfur, nitrogen, and hydrogen metabolisms.</title>
        <authorList>
            <person name="Justice N.B."/>
            <person name="Norman A."/>
            <person name="Brown C.T."/>
            <person name="Singh A."/>
            <person name="Thomas B.C."/>
            <person name="Banfield J.F."/>
        </authorList>
    </citation>
    <scope>NUCLEOTIDE SEQUENCE [LARGE SCALE GENOMIC DNA]</scope>
    <source>
        <strain evidence="11">AMDSBA1</strain>
    </source>
</reference>
<sequence>MAVDAEKVQRTPDADQETKPESASSRKVHTTCYMCACRCGIEVTVENERIRFISGIPESPVNQGVWCAKGGAGIMTQYSPARLTSPMMRAPGTERGQGEFVPVDWETALSTVEEWLRDIRQTDPSRLAYFTGRDQMQAFNGYWAKQFGSPNWAAHGGFCSVNMAAGGMYSIGGSFWEFGWPDVEHARLFILIGVAEDHPSNPLKLAIAKLKDRGGRFIVINPVRSGYGALADEWVPIHPGTDGALFMAFMQVLVQRGLYDAEFLRRYTNAAALVEEAPGTERDGRIWRSDDGDMMTVLPNGEFSPFRKADGKGQLEGVYTFQGRTFRPAFQILKDRLETCTPAWAEEITHVPRKTIVRLALEMGKMAMNHPVVLQQPWTDFYGTRHPETTGRPVAFHAMRGLAAHTNGFQTIRALFDLMMILGTIDTPGGFLYKSPYPKPAPPPVSPAPNRSDYQPNQAAPQPLLGYPLSPDDLLVEEDEPIRIDEAYSWKYPLAAHGVIQNVIRNAHDEQPYGIDTLMIYMANIAWNSSWNTLETRKMLTAKDENGNYKIPHVVVLDAYDSETVAFADVVFPDTTYLERWDAASLQDRPISEPDGPADSIRQPAVEPPKDVHPAADTLIELANRLELPGFVENGTVRYHSYKDFIQLWETAPGSKVGILAGFRGRDGRSAFVGEPNPRQLEAYARNKAFWFQPLPQSRKYYRMANQEYLNWARDVKFNATNDPIILNFYSEVLQTFRLAGQGLWPGKKPSDPALRKRLATYFDPLPFWHQPLELEASNREEYPLVLITQRPMTHYHSWGSQNAWLRQLLHENPLFVNPSTAERLGLKEGQWVWMESRQGKMTAVLRYSDAVEPGTVWTWNAVAKAPGAWGLDPNAPESQRAILVNHIIPDTLPPGKLQGTVFNNDPITGQAGWYDTRVRIYPSELHEVWPKVAARKPRQVEMTQLTYFGYSTRKGG</sequence>
<accession>A0A2T2X9F8</accession>
<feature type="region of interest" description="Disordered" evidence="9">
    <location>
        <begin position="588"/>
        <end position="610"/>
    </location>
</feature>
<keyword evidence="5" id="KW-0479">Metal-binding</keyword>
<organism evidence="11 12">
    <name type="scientific">Sulfobacillus benefaciens</name>
    <dbReference type="NCBI Taxonomy" id="453960"/>
    <lineage>
        <taxon>Bacteria</taxon>
        <taxon>Bacillati</taxon>
        <taxon>Bacillota</taxon>
        <taxon>Clostridia</taxon>
        <taxon>Eubacteriales</taxon>
        <taxon>Clostridiales Family XVII. Incertae Sedis</taxon>
        <taxon>Sulfobacillus</taxon>
    </lineage>
</organism>
<evidence type="ECO:0000313" key="12">
    <source>
        <dbReference type="Proteomes" id="UP000242699"/>
    </source>
</evidence>
<dbReference type="Gene3D" id="2.40.40.20">
    <property type="match status" value="1"/>
</dbReference>
<dbReference type="SUPFAM" id="SSF53706">
    <property type="entry name" value="Formate dehydrogenase/DMSO reductase, domains 1-3"/>
    <property type="match status" value="1"/>
</dbReference>
<evidence type="ECO:0000256" key="6">
    <source>
        <dbReference type="ARBA" id="ARBA00023002"/>
    </source>
</evidence>
<feature type="compositionally biased region" description="Basic and acidic residues" evidence="9">
    <location>
        <begin position="1"/>
        <end position="20"/>
    </location>
</feature>
<dbReference type="Gene3D" id="2.20.25.90">
    <property type="entry name" value="ADC-like domains"/>
    <property type="match status" value="1"/>
</dbReference>
<dbReference type="Pfam" id="PF04879">
    <property type="entry name" value="Molybdop_Fe4S4"/>
    <property type="match status" value="1"/>
</dbReference>
<feature type="region of interest" description="Disordered" evidence="9">
    <location>
        <begin position="436"/>
        <end position="463"/>
    </location>
</feature>
<keyword evidence="7" id="KW-0408">Iron</keyword>
<dbReference type="GO" id="GO:0051539">
    <property type="term" value="F:4 iron, 4 sulfur cluster binding"/>
    <property type="evidence" value="ECO:0007669"/>
    <property type="project" value="UniProtKB-KW"/>
</dbReference>
<evidence type="ECO:0000259" key="10">
    <source>
        <dbReference type="PROSITE" id="PS51669"/>
    </source>
</evidence>
<name>A0A2T2X9F8_9FIRM</name>
<dbReference type="Pfam" id="PF00384">
    <property type="entry name" value="Molybdopterin"/>
    <property type="match status" value="1"/>
</dbReference>
<dbReference type="GO" id="GO:0043546">
    <property type="term" value="F:molybdopterin cofactor binding"/>
    <property type="evidence" value="ECO:0007669"/>
    <property type="project" value="InterPro"/>
</dbReference>
<dbReference type="AlphaFoldDB" id="A0A2T2X9F8"/>
<evidence type="ECO:0000256" key="1">
    <source>
        <dbReference type="ARBA" id="ARBA00001966"/>
    </source>
</evidence>
<dbReference type="SMART" id="SM00926">
    <property type="entry name" value="Molybdop_Fe4S4"/>
    <property type="match status" value="1"/>
</dbReference>
<evidence type="ECO:0000313" key="11">
    <source>
        <dbReference type="EMBL" id="PSR31087.1"/>
    </source>
</evidence>